<proteinExistence type="predicted"/>
<evidence type="ECO:0000256" key="2">
    <source>
        <dbReference type="SAM" id="MobiDB-lite"/>
    </source>
</evidence>
<accession>A0A8X9A3C0</accession>
<dbReference type="PROSITE" id="PS51140">
    <property type="entry name" value="CUE"/>
    <property type="match status" value="1"/>
</dbReference>
<organism evidence="4">
    <name type="scientific">Salvia splendens</name>
    <name type="common">Scarlet sage</name>
    <dbReference type="NCBI Taxonomy" id="180675"/>
    <lineage>
        <taxon>Eukaryota</taxon>
        <taxon>Viridiplantae</taxon>
        <taxon>Streptophyta</taxon>
        <taxon>Embryophyta</taxon>
        <taxon>Tracheophyta</taxon>
        <taxon>Spermatophyta</taxon>
        <taxon>Magnoliopsida</taxon>
        <taxon>eudicotyledons</taxon>
        <taxon>Gunneridae</taxon>
        <taxon>Pentapetalae</taxon>
        <taxon>asterids</taxon>
        <taxon>lamiids</taxon>
        <taxon>Lamiales</taxon>
        <taxon>Lamiaceae</taxon>
        <taxon>Nepetoideae</taxon>
        <taxon>Mentheae</taxon>
        <taxon>Salviinae</taxon>
        <taxon>Salvia</taxon>
        <taxon>Salvia subgen. Calosphace</taxon>
        <taxon>core Calosphace</taxon>
    </lineage>
</organism>
<protein>
    <recommendedName>
        <fullName evidence="3">CUE domain-containing protein</fullName>
    </recommendedName>
</protein>
<reference evidence="4" key="1">
    <citation type="submission" date="2018-01" db="EMBL/GenBank/DDBJ databases">
        <authorList>
            <person name="Mao J.F."/>
        </authorList>
    </citation>
    <scope>NUCLEOTIDE SEQUENCE</scope>
    <source>
        <strain evidence="4">Huo1</strain>
        <tissue evidence="4">Leaf</tissue>
    </source>
</reference>
<reference evidence="4" key="2">
    <citation type="submission" date="2020-08" db="EMBL/GenBank/DDBJ databases">
        <title>Plant Genome Project.</title>
        <authorList>
            <person name="Zhang R.-G."/>
        </authorList>
    </citation>
    <scope>NUCLEOTIDE SEQUENCE</scope>
    <source>
        <strain evidence="4">Huo1</strain>
        <tissue evidence="4">Leaf</tissue>
    </source>
</reference>
<feature type="compositionally biased region" description="Polar residues" evidence="2">
    <location>
        <begin position="604"/>
        <end position="614"/>
    </location>
</feature>
<feature type="coiled-coil region" evidence="1">
    <location>
        <begin position="459"/>
        <end position="493"/>
    </location>
</feature>
<evidence type="ECO:0000256" key="1">
    <source>
        <dbReference type="SAM" id="Coils"/>
    </source>
</evidence>
<evidence type="ECO:0000313" key="5">
    <source>
        <dbReference type="Proteomes" id="UP000298416"/>
    </source>
</evidence>
<feature type="region of interest" description="Disordered" evidence="2">
    <location>
        <begin position="588"/>
        <end position="634"/>
    </location>
</feature>
<comment type="caution">
    <text evidence="4">The sequence shown here is derived from an EMBL/GenBank/DDBJ whole genome shotgun (WGS) entry which is preliminary data.</text>
</comment>
<evidence type="ECO:0000313" key="4">
    <source>
        <dbReference type="EMBL" id="KAG6426883.1"/>
    </source>
</evidence>
<dbReference type="EMBL" id="PNBA02000004">
    <property type="protein sequence ID" value="KAG6426883.1"/>
    <property type="molecule type" value="Genomic_DNA"/>
</dbReference>
<dbReference type="CDD" id="cd14279">
    <property type="entry name" value="CUE"/>
    <property type="match status" value="1"/>
</dbReference>
<name>A0A8X9A3C0_SALSN</name>
<keyword evidence="5" id="KW-1185">Reference proteome</keyword>
<dbReference type="GO" id="GO:0043130">
    <property type="term" value="F:ubiquitin binding"/>
    <property type="evidence" value="ECO:0007669"/>
    <property type="project" value="InterPro"/>
</dbReference>
<dbReference type="InterPro" id="IPR003892">
    <property type="entry name" value="CUE"/>
</dbReference>
<sequence>MGFNKVYKSLQEIFPQIDARALRAVAIEHSKDADAAVEAVLVEIIPFFSERSRPHTPSTGSTAVGESSGGAVTTVQTADCTSVNAVAGSTDAQNSYIANFGYQKSFSDVNDGHTKLLSDTNGEHHEREGVMAYLNLSGSVHDNNMQLKTDIFSHNEVTHLTSKDEVDNLQIEVSVEPKTDKTASNSSIQLASDDACHTMWTLQGKDSGSIQDVNILSEGSDSRCLETEFDTATNDVCEQGKSYGDDGTCVVGPASFIVRDLTASLPENNVPLLALREKSVNDSGELDVSLPCNSAPKMEAGSNIVDSDDESTLSGSMSQSSKIHMIDALANIIADARNNKKMLFSAMDSAISLMREVELKEKAAEQARMEAAMGGTDILLKSEEIKHMVKLAEETNSMHAGEVYGEKAILATELRELQSRALSLSVERDKYLAVLNELCGFMKFSRFFLGVVLYLPQMQQTLEVRLTEAQNVIKSAELEKTEKENAAMRALTEQELIMEKVLQESKILNQQAEDNSKLREFLVDRGRAVDTLQGEISVICQDVRMLKESFDGDIPFSKSLSSSQTSCILASSASSSKSLIREQVDSLADEGADSLDTRDKKGTVSCSIESSSQDEAAGNDDKALSDDEWEMLLA</sequence>
<dbReference type="Proteomes" id="UP000298416">
    <property type="component" value="Unassembled WGS sequence"/>
</dbReference>
<keyword evidence="1" id="KW-0175">Coiled coil</keyword>
<feature type="domain" description="CUE" evidence="3">
    <location>
        <begin position="2"/>
        <end position="45"/>
    </location>
</feature>
<evidence type="ECO:0000259" key="3">
    <source>
        <dbReference type="PROSITE" id="PS51140"/>
    </source>
</evidence>
<dbReference type="AlphaFoldDB" id="A0A8X9A3C0"/>
<gene>
    <name evidence="4" type="ORF">SASPL_111120</name>
</gene>
<dbReference type="PANTHER" id="PTHR48459">
    <property type="entry name" value="CUE DOMAIN-CONTAINING PROTEIN"/>
    <property type="match status" value="1"/>
</dbReference>
<dbReference type="PANTHER" id="PTHR48459:SF1">
    <property type="entry name" value="CUE DOMAIN-CONTAINING PROTEIN"/>
    <property type="match status" value="1"/>
</dbReference>